<gene>
    <name evidence="3" type="ORF">PBLR_15731</name>
</gene>
<evidence type="ECO:0000313" key="3">
    <source>
        <dbReference type="EMBL" id="SYX87301.1"/>
    </source>
</evidence>
<reference evidence="4" key="1">
    <citation type="submission" date="2018-08" db="EMBL/GenBank/DDBJ databases">
        <authorList>
            <person name="Chevrot R."/>
        </authorList>
    </citation>
    <scope>NUCLEOTIDE SEQUENCE [LARGE SCALE GENOMIC DNA]</scope>
</reference>
<keyword evidence="2" id="KW-0732">Signal</keyword>
<feature type="chain" id="PRO_5016591133" evidence="2">
    <location>
        <begin position="29"/>
        <end position="272"/>
    </location>
</feature>
<accession>A0A383RKU9</accession>
<protein>
    <submittedName>
        <fullName evidence="3">Uncharacterized protein</fullName>
    </submittedName>
</protein>
<evidence type="ECO:0000256" key="1">
    <source>
        <dbReference type="SAM" id="Coils"/>
    </source>
</evidence>
<dbReference type="EMBL" id="LS992241">
    <property type="protein sequence ID" value="SYX87301.1"/>
    <property type="molecule type" value="Genomic_DNA"/>
</dbReference>
<dbReference type="Proteomes" id="UP000304148">
    <property type="component" value="Chromosome"/>
</dbReference>
<dbReference type="RefSeq" id="WP_138188941.1">
    <property type="nucleotide sequence ID" value="NZ_LS992241.1"/>
</dbReference>
<evidence type="ECO:0000313" key="4">
    <source>
        <dbReference type="Proteomes" id="UP000304148"/>
    </source>
</evidence>
<sequence>MKQRSWKVLASLLAVLLLQPLLSTATQAASKELSPTAKSALTKMAESAASTQASSINSMYSELISLQGQSLQRDRTLKQMQAKNKETLTNVRSKLQHWDTDKINKLEASLKQTRQRYEPLFASYQLLNDQLSRMGSKKDDKKEMLRKQRDIVKAAVQLARMDIKTKVEAVKKARESKSKFVKRVRDILAGINTVNAQMKSERSTVSELQKRTTPLWSSLNQAIKKGDAKNSLQSLISLVSLIRQIDQSKKKLEQHESRITEIVNKAKGTFTS</sequence>
<organism evidence="3 4">
    <name type="scientific">Paenibacillus alvei</name>
    <name type="common">Bacillus alvei</name>
    <dbReference type="NCBI Taxonomy" id="44250"/>
    <lineage>
        <taxon>Bacteria</taxon>
        <taxon>Bacillati</taxon>
        <taxon>Bacillota</taxon>
        <taxon>Bacilli</taxon>
        <taxon>Bacillales</taxon>
        <taxon>Paenibacillaceae</taxon>
        <taxon>Paenibacillus</taxon>
    </lineage>
</organism>
<proteinExistence type="predicted"/>
<dbReference type="AlphaFoldDB" id="A0A383RKU9"/>
<feature type="signal peptide" evidence="2">
    <location>
        <begin position="1"/>
        <end position="28"/>
    </location>
</feature>
<name>A0A383RKU9_PAEAL</name>
<feature type="coiled-coil region" evidence="1">
    <location>
        <begin position="238"/>
        <end position="265"/>
    </location>
</feature>
<keyword evidence="1" id="KW-0175">Coiled coil</keyword>
<evidence type="ECO:0000256" key="2">
    <source>
        <dbReference type="SAM" id="SignalP"/>
    </source>
</evidence>